<evidence type="ECO:0000313" key="3">
    <source>
        <dbReference type="EMBL" id="KAF2138184.1"/>
    </source>
</evidence>
<reference evidence="3" key="1">
    <citation type="journal article" date="2020" name="Stud. Mycol.">
        <title>101 Dothideomycetes genomes: a test case for predicting lifestyles and emergence of pathogens.</title>
        <authorList>
            <person name="Haridas S."/>
            <person name="Albert R."/>
            <person name="Binder M."/>
            <person name="Bloem J."/>
            <person name="Labutti K."/>
            <person name="Salamov A."/>
            <person name="Andreopoulos B."/>
            <person name="Baker S."/>
            <person name="Barry K."/>
            <person name="Bills G."/>
            <person name="Bluhm B."/>
            <person name="Cannon C."/>
            <person name="Castanera R."/>
            <person name="Culley D."/>
            <person name="Daum C."/>
            <person name="Ezra D."/>
            <person name="Gonzalez J."/>
            <person name="Henrissat B."/>
            <person name="Kuo A."/>
            <person name="Liang C."/>
            <person name="Lipzen A."/>
            <person name="Lutzoni F."/>
            <person name="Magnuson J."/>
            <person name="Mondo S."/>
            <person name="Nolan M."/>
            <person name="Ohm R."/>
            <person name="Pangilinan J."/>
            <person name="Park H.-J."/>
            <person name="Ramirez L."/>
            <person name="Alfaro M."/>
            <person name="Sun H."/>
            <person name="Tritt A."/>
            <person name="Yoshinaga Y."/>
            <person name="Zwiers L.-H."/>
            <person name="Turgeon B."/>
            <person name="Goodwin S."/>
            <person name="Spatafora J."/>
            <person name="Crous P."/>
            <person name="Grigoriev I."/>
        </authorList>
    </citation>
    <scope>NUCLEOTIDE SEQUENCE</scope>
    <source>
        <strain evidence="3">CBS 121167</strain>
    </source>
</reference>
<dbReference type="GO" id="GO:0016765">
    <property type="term" value="F:transferase activity, transferring alkyl or aryl (other than methyl) groups"/>
    <property type="evidence" value="ECO:0007669"/>
    <property type="project" value="InterPro"/>
</dbReference>
<dbReference type="CDD" id="cd13929">
    <property type="entry name" value="PT-DMATS_CymD"/>
    <property type="match status" value="1"/>
</dbReference>
<name>A0A6A6B4P4_9PEZI</name>
<gene>
    <name evidence="3" type="ORF">K452DRAFT_235057</name>
</gene>
<sequence length="354" mass="39629">MMQEAKYPETVQQNFLGFYRDTICPLLGARPNSSSIGSGLSRDGNPFEYSFELKDSAAGQTVRFCVDLSELRPSNKTNPLSIEATQKVVDVLQTTTPGFDNKWYRHLSQWFLHHHLPASQQQDLIAKAGQHTSLILGFDIRPNPHELDSLPALAKIYFTPCVAAAAKGITRWQAVRQAIRHLPDVGAHPNILASLAKIEDYLADKPQHFEHTARYLATDFVAPAQSRLKIYMRFPSADFDAIWDFYTLGGRIPGLADDKQKLRDLMQLISGGENSGADREMENPDKYTAARKKATVLYFSLSPRSPFPGPKVYFCPANTAANDAVIARGLDAWLRKYQWSDGDVSIQDRIESVL</sequence>
<dbReference type="NCBIfam" id="TIGR03429">
    <property type="entry name" value="arom_pren_DMATS"/>
    <property type="match status" value="1"/>
</dbReference>
<keyword evidence="4" id="KW-1185">Reference proteome</keyword>
<dbReference type="GO" id="GO:0009820">
    <property type="term" value="P:alkaloid metabolic process"/>
    <property type="evidence" value="ECO:0007669"/>
    <property type="project" value="InterPro"/>
</dbReference>
<evidence type="ECO:0000313" key="4">
    <source>
        <dbReference type="Proteomes" id="UP000799438"/>
    </source>
</evidence>
<accession>A0A6A6B4P4</accession>
<evidence type="ECO:0008006" key="5">
    <source>
        <dbReference type="Google" id="ProtNLM"/>
    </source>
</evidence>
<dbReference type="GeneID" id="54294899"/>
<dbReference type="OrthoDB" id="3354387at2759"/>
<comment type="similarity">
    <text evidence="1">Belongs to the tryptophan dimethylallyltransferase family.</text>
</comment>
<dbReference type="InterPro" id="IPR017795">
    <property type="entry name" value="ABBA_NscD-like"/>
</dbReference>
<dbReference type="InterPro" id="IPR033964">
    <property type="entry name" value="ABBA"/>
</dbReference>
<evidence type="ECO:0000256" key="1">
    <source>
        <dbReference type="ARBA" id="ARBA00010209"/>
    </source>
</evidence>
<keyword evidence="2" id="KW-0808">Transferase</keyword>
<dbReference type="AlphaFoldDB" id="A0A6A6B4P4"/>
<protein>
    <recommendedName>
        <fullName evidence="5">Aromatic prenyltransferase</fullName>
    </recommendedName>
</protein>
<dbReference type="PANTHER" id="PTHR40627:SF4">
    <property type="entry name" value="PRENYLTRANSFERASE ASQH1-RELATED"/>
    <property type="match status" value="1"/>
</dbReference>
<dbReference type="SFLD" id="SFLDS00036">
    <property type="entry name" value="Aromatic_Prenyltransferase"/>
    <property type="match status" value="1"/>
</dbReference>
<dbReference type="PANTHER" id="PTHR40627">
    <property type="entry name" value="INDOLE PRENYLTRANSFERASE TDIB-RELATED"/>
    <property type="match status" value="1"/>
</dbReference>
<dbReference type="EMBL" id="ML995498">
    <property type="protein sequence ID" value="KAF2138184.1"/>
    <property type="molecule type" value="Genomic_DNA"/>
</dbReference>
<organism evidence="3 4">
    <name type="scientific">Aplosporella prunicola CBS 121167</name>
    <dbReference type="NCBI Taxonomy" id="1176127"/>
    <lineage>
        <taxon>Eukaryota</taxon>
        <taxon>Fungi</taxon>
        <taxon>Dikarya</taxon>
        <taxon>Ascomycota</taxon>
        <taxon>Pezizomycotina</taxon>
        <taxon>Dothideomycetes</taxon>
        <taxon>Dothideomycetes incertae sedis</taxon>
        <taxon>Botryosphaeriales</taxon>
        <taxon>Aplosporellaceae</taxon>
        <taxon>Aplosporella</taxon>
    </lineage>
</organism>
<dbReference type="RefSeq" id="XP_033393897.1">
    <property type="nucleotide sequence ID" value="XM_033537403.1"/>
</dbReference>
<evidence type="ECO:0000256" key="2">
    <source>
        <dbReference type="ARBA" id="ARBA00022679"/>
    </source>
</evidence>
<dbReference type="Proteomes" id="UP000799438">
    <property type="component" value="Unassembled WGS sequence"/>
</dbReference>
<dbReference type="Pfam" id="PF11991">
    <property type="entry name" value="Trp_DMAT"/>
    <property type="match status" value="1"/>
</dbReference>
<proteinExistence type="inferred from homology"/>